<dbReference type="CDD" id="cd01949">
    <property type="entry name" value="GGDEF"/>
    <property type="match status" value="1"/>
</dbReference>
<feature type="domain" description="PAC" evidence="6">
    <location>
        <begin position="262"/>
        <end position="314"/>
    </location>
</feature>
<keyword evidence="3" id="KW-0973">c-di-GMP</keyword>
<proteinExistence type="predicted"/>
<dbReference type="SMART" id="SM00086">
    <property type="entry name" value="PAC"/>
    <property type="match status" value="4"/>
</dbReference>
<dbReference type="SMART" id="SM00091">
    <property type="entry name" value="PAS"/>
    <property type="match status" value="5"/>
</dbReference>
<dbReference type="SUPFAM" id="SSF55785">
    <property type="entry name" value="PYP-like sensor domain (PAS domain)"/>
    <property type="match status" value="5"/>
</dbReference>
<dbReference type="InterPro" id="IPR000014">
    <property type="entry name" value="PAS"/>
</dbReference>
<dbReference type="InterPro" id="IPR000160">
    <property type="entry name" value="GGDEF_dom"/>
</dbReference>
<accession>A0A1I4SND5</accession>
<dbReference type="Pfam" id="PF00990">
    <property type="entry name" value="GGDEF"/>
    <property type="match status" value="1"/>
</dbReference>
<feature type="domain" description="PAS" evidence="5">
    <location>
        <begin position="315"/>
        <end position="387"/>
    </location>
</feature>
<feature type="domain" description="EAL" evidence="7">
    <location>
        <begin position="859"/>
        <end position="1117"/>
    </location>
</feature>
<dbReference type="InterPro" id="IPR001633">
    <property type="entry name" value="EAL_dom"/>
</dbReference>
<keyword evidence="10" id="KW-1185">Reference proteome</keyword>
<dbReference type="InterPro" id="IPR035965">
    <property type="entry name" value="PAS-like_dom_sf"/>
</dbReference>
<evidence type="ECO:0000256" key="2">
    <source>
        <dbReference type="ARBA" id="ARBA00012282"/>
    </source>
</evidence>
<evidence type="ECO:0000313" key="9">
    <source>
        <dbReference type="EMBL" id="SFM65984.1"/>
    </source>
</evidence>
<feature type="domain" description="PAS" evidence="5">
    <location>
        <begin position="560"/>
        <end position="631"/>
    </location>
</feature>
<evidence type="ECO:0000259" key="8">
    <source>
        <dbReference type="PROSITE" id="PS50887"/>
    </source>
</evidence>
<dbReference type="InterPro" id="IPR052155">
    <property type="entry name" value="Biofilm_reg_signaling"/>
</dbReference>
<dbReference type="CDD" id="cd01948">
    <property type="entry name" value="EAL"/>
    <property type="match status" value="1"/>
</dbReference>
<evidence type="ECO:0000259" key="5">
    <source>
        <dbReference type="PROSITE" id="PS50112"/>
    </source>
</evidence>
<protein>
    <recommendedName>
        <fullName evidence="2">cyclic-guanylate-specific phosphodiesterase</fullName>
        <ecNumber evidence="2">3.1.4.52</ecNumber>
    </recommendedName>
</protein>
<comment type="cofactor">
    <cofactor evidence="1">
        <name>Mg(2+)</name>
        <dbReference type="ChEBI" id="CHEBI:18420"/>
    </cofactor>
</comment>
<evidence type="ECO:0000313" key="10">
    <source>
        <dbReference type="Proteomes" id="UP000199556"/>
    </source>
</evidence>
<evidence type="ECO:0000256" key="3">
    <source>
        <dbReference type="ARBA" id="ARBA00022636"/>
    </source>
</evidence>
<dbReference type="NCBIfam" id="TIGR00254">
    <property type="entry name" value="GGDEF"/>
    <property type="match status" value="1"/>
</dbReference>
<name>A0A1I4SND5_ECTMO</name>
<dbReference type="AlphaFoldDB" id="A0A1I4SND5"/>
<evidence type="ECO:0000259" key="6">
    <source>
        <dbReference type="PROSITE" id="PS50113"/>
    </source>
</evidence>
<dbReference type="GO" id="GO:0006355">
    <property type="term" value="P:regulation of DNA-templated transcription"/>
    <property type="evidence" value="ECO:0007669"/>
    <property type="project" value="InterPro"/>
</dbReference>
<dbReference type="Proteomes" id="UP000199556">
    <property type="component" value="Unassembled WGS sequence"/>
</dbReference>
<dbReference type="GO" id="GO:0071732">
    <property type="term" value="P:cellular response to nitric oxide"/>
    <property type="evidence" value="ECO:0007669"/>
    <property type="project" value="UniProtKB-ARBA"/>
</dbReference>
<dbReference type="CDD" id="cd00130">
    <property type="entry name" value="PAS"/>
    <property type="match status" value="4"/>
</dbReference>
<dbReference type="PROSITE" id="PS50112">
    <property type="entry name" value="PAS"/>
    <property type="match status" value="3"/>
</dbReference>
<evidence type="ECO:0000256" key="4">
    <source>
        <dbReference type="ARBA" id="ARBA00051114"/>
    </source>
</evidence>
<dbReference type="Gene3D" id="3.20.20.450">
    <property type="entry name" value="EAL domain"/>
    <property type="match status" value="1"/>
</dbReference>
<dbReference type="Pfam" id="PF13426">
    <property type="entry name" value="PAS_9"/>
    <property type="match status" value="1"/>
</dbReference>
<dbReference type="InterPro" id="IPR035919">
    <property type="entry name" value="EAL_sf"/>
</dbReference>
<dbReference type="PROSITE" id="PS50883">
    <property type="entry name" value="EAL"/>
    <property type="match status" value="1"/>
</dbReference>
<dbReference type="EC" id="3.1.4.52" evidence="2"/>
<feature type="domain" description="PAC" evidence="6">
    <location>
        <begin position="631"/>
        <end position="685"/>
    </location>
</feature>
<dbReference type="PANTHER" id="PTHR44757:SF2">
    <property type="entry name" value="BIOFILM ARCHITECTURE MAINTENANCE PROTEIN MBAA"/>
    <property type="match status" value="1"/>
</dbReference>
<dbReference type="SUPFAM" id="SSF141868">
    <property type="entry name" value="EAL domain-like"/>
    <property type="match status" value="1"/>
</dbReference>
<dbReference type="Pfam" id="PF00563">
    <property type="entry name" value="EAL"/>
    <property type="match status" value="1"/>
</dbReference>
<organism evidence="9 10">
    <name type="scientific">Ectothiorhodospira mobilis</name>
    <dbReference type="NCBI Taxonomy" id="195064"/>
    <lineage>
        <taxon>Bacteria</taxon>
        <taxon>Pseudomonadati</taxon>
        <taxon>Pseudomonadota</taxon>
        <taxon>Gammaproteobacteria</taxon>
        <taxon>Chromatiales</taxon>
        <taxon>Ectothiorhodospiraceae</taxon>
        <taxon>Ectothiorhodospira</taxon>
    </lineage>
</organism>
<gene>
    <name evidence="9" type="ORF">SAMN05421721_11926</name>
</gene>
<dbReference type="Gene3D" id="3.30.450.20">
    <property type="entry name" value="PAS domain"/>
    <property type="match status" value="4"/>
</dbReference>
<dbReference type="STRING" id="195064.SAMN05421721_11926"/>
<dbReference type="InterPro" id="IPR013767">
    <property type="entry name" value="PAS_fold"/>
</dbReference>
<dbReference type="FunFam" id="3.20.20.450:FF:000001">
    <property type="entry name" value="Cyclic di-GMP phosphodiesterase yahA"/>
    <property type="match status" value="1"/>
</dbReference>
<evidence type="ECO:0000256" key="1">
    <source>
        <dbReference type="ARBA" id="ARBA00001946"/>
    </source>
</evidence>
<dbReference type="PROSITE" id="PS50113">
    <property type="entry name" value="PAC"/>
    <property type="match status" value="3"/>
</dbReference>
<feature type="domain" description="PAS" evidence="5">
    <location>
        <begin position="209"/>
        <end position="246"/>
    </location>
</feature>
<feature type="domain" description="GGDEF" evidence="8">
    <location>
        <begin position="717"/>
        <end position="850"/>
    </location>
</feature>
<dbReference type="FunFam" id="3.30.70.270:FF:000001">
    <property type="entry name" value="Diguanylate cyclase domain protein"/>
    <property type="match status" value="1"/>
</dbReference>
<dbReference type="InterPro" id="IPR029787">
    <property type="entry name" value="Nucleotide_cyclase"/>
</dbReference>
<dbReference type="Pfam" id="PF00989">
    <property type="entry name" value="PAS"/>
    <property type="match status" value="1"/>
</dbReference>
<dbReference type="GO" id="GO:0071111">
    <property type="term" value="F:cyclic-guanylate-specific phosphodiesterase activity"/>
    <property type="evidence" value="ECO:0007669"/>
    <property type="project" value="UniProtKB-EC"/>
</dbReference>
<dbReference type="PROSITE" id="PS50887">
    <property type="entry name" value="GGDEF"/>
    <property type="match status" value="1"/>
</dbReference>
<dbReference type="EMBL" id="FOUO01000019">
    <property type="protein sequence ID" value="SFM65984.1"/>
    <property type="molecule type" value="Genomic_DNA"/>
</dbReference>
<dbReference type="SMART" id="SM00052">
    <property type="entry name" value="EAL"/>
    <property type="match status" value="1"/>
</dbReference>
<dbReference type="PANTHER" id="PTHR44757">
    <property type="entry name" value="DIGUANYLATE CYCLASE DGCP"/>
    <property type="match status" value="1"/>
</dbReference>
<evidence type="ECO:0000259" key="7">
    <source>
        <dbReference type="PROSITE" id="PS50883"/>
    </source>
</evidence>
<dbReference type="Gene3D" id="3.30.70.270">
    <property type="match status" value="1"/>
</dbReference>
<dbReference type="InterPro" id="IPR000700">
    <property type="entry name" value="PAS-assoc_C"/>
</dbReference>
<dbReference type="Pfam" id="PF08447">
    <property type="entry name" value="PAS_3"/>
    <property type="match status" value="2"/>
</dbReference>
<feature type="domain" description="PAC" evidence="6">
    <location>
        <begin position="511"/>
        <end position="563"/>
    </location>
</feature>
<dbReference type="InterPro" id="IPR013655">
    <property type="entry name" value="PAS_fold_3"/>
</dbReference>
<dbReference type="InterPro" id="IPR043128">
    <property type="entry name" value="Rev_trsase/Diguanyl_cyclase"/>
</dbReference>
<dbReference type="SMART" id="SM00267">
    <property type="entry name" value="GGDEF"/>
    <property type="match status" value="1"/>
</dbReference>
<sequence>MREKAQAILRDHAVQGIGPEIERGELDIEALLEELHVYHAELLMQNESLRQAEGEVEQSQVRFDRLYSGLPLAAFVVDDQDAVRQPNAAARELLALDHHLLPHLAAEESDRGPLRAALERARTQGRGQCRGLSLRGAGGRTLVADLHFLRLPPREDGPGEIVCNVIDQTEQARHARALEEANRRLTEEQERYRILALFAPDWEYWMGGDGTFLYVSPACERVTGYPAADFLEDPGLMIRIVHPEDRPLYEAHAHSRDRGGWALLRFRILTRGGEVRRIEHDCRAVHDEEGRYRGHRGTNRDITARWEAEDAMRRNEAVLTQLLDNVPDVAIQGFDPDGTVFYWNAASARLFGYTAEEAVGASLLDLVVPPQRRDAFAARLREIARTGHPEPSGLITLRHRDGHPLTIYFSKTAVHYPGEALRIFCMNIDLTERNRDRERLWEAVRGGNVGLFEWRPGNRIYLSPELKAQLGYLDHELDSEIGVLESLMHADDMEAVRRRFGAFIRHPVGRFRAELRMRHKEGGWRWILYQASPVHDPEGRLSKILGSSLDITERKQAEETSERLAYAVEQSPSVVVLTDTDGVIEYVNRHFCEITGFTSEEVIGQRPALLRYGEKNVAKYRDLWQTLARGETWEGEFNNRKRNGEPYWEEVRISPIRNARGEVTHYIKLAEDISDKKALSERLEYLAFHDPLTGLPNRALMMDRISQALAQARRDRHPLAVVFIDLDDFKVVNDSLGHSQGDRLLVRIGERLRALLREGDTLARFGGDEFILLLSRLEHIQDAIRVVEQIQTALAPPVDLDGKEVAVSVSIGVAFYPNDSDGPEELVRHADAAMYRAKAEGRRCYHFYTPEMDSALRDRLELDQSMRRALEQGEFFLVYQPRVDLASGRTLSLEALVRWRHPEQGLISPGRFIPLAEETGFILSLGPEVLRQACRQIRQWKASGLEGIPVAVNLSAREFRQPDIFQRIMEILEETGVTPADVEIEITESAAMACIEDTIRIITQLNDRGLRISIDDFGTAYSSLNYLKRLPVHAVKIDQSFVADLQEDPAAHPEDAAIIRAIIGLGETLGLQVIAEGVENTVQRDFLTAHGCYTGQGFLFSRPLEAGAILEYLGGRRGS</sequence>
<dbReference type="InterPro" id="IPR001610">
    <property type="entry name" value="PAC"/>
</dbReference>
<comment type="catalytic activity">
    <reaction evidence="4">
        <text>3',3'-c-di-GMP + H2O = 5'-phosphoguanylyl(3'-&gt;5')guanosine + H(+)</text>
        <dbReference type="Rhea" id="RHEA:24902"/>
        <dbReference type="ChEBI" id="CHEBI:15377"/>
        <dbReference type="ChEBI" id="CHEBI:15378"/>
        <dbReference type="ChEBI" id="CHEBI:58754"/>
        <dbReference type="ChEBI" id="CHEBI:58805"/>
        <dbReference type="EC" id="3.1.4.52"/>
    </reaction>
    <physiologicalReaction direction="left-to-right" evidence="4">
        <dbReference type="Rhea" id="RHEA:24903"/>
    </physiologicalReaction>
</comment>
<dbReference type="SUPFAM" id="SSF55073">
    <property type="entry name" value="Nucleotide cyclase"/>
    <property type="match status" value="1"/>
</dbReference>
<reference evidence="9 10" key="1">
    <citation type="submission" date="2016-10" db="EMBL/GenBank/DDBJ databases">
        <authorList>
            <person name="de Groot N.N."/>
        </authorList>
    </citation>
    <scope>NUCLEOTIDE SEQUENCE [LARGE SCALE GENOMIC DNA]</scope>
    <source>
        <strain evidence="9 10">DSM 4180</strain>
    </source>
</reference>
<dbReference type="NCBIfam" id="TIGR00229">
    <property type="entry name" value="sensory_box"/>
    <property type="match status" value="4"/>
</dbReference>